<evidence type="ECO:0000256" key="5">
    <source>
        <dbReference type="ARBA" id="ARBA00022490"/>
    </source>
</evidence>
<dbReference type="CDD" id="cd07434">
    <property type="entry name" value="PHP_PolIIIA_DnaE2"/>
    <property type="match status" value="1"/>
</dbReference>
<evidence type="ECO:0000259" key="15">
    <source>
        <dbReference type="SMART" id="SM00481"/>
    </source>
</evidence>
<keyword evidence="6 13" id="KW-0808">Transferase</keyword>
<dbReference type="HAMAP" id="MF_01902">
    <property type="entry name" value="DNApol_error_prone"/>
    <property type="match status" value="1"/>
</dbReference>
<comment type="catalytic activity">
    <reaction evidence="12 13">
        <text>DNA(n) + a 2'-deoxyribonucleoside 5'-triphosphate = DNA(n+1) + diphosphate</text>
        <dbReference type="Rhea" id="RHEA:22508"/>
        <dbReference type="Rhea" id="RHEA-COMP:17339"/>
        <dbReference type="Rhea" id="RHEA-COMP:17340"/>
        <dbReference type="ChEBI" id="CHEBI:33019"/>
        <dbReference type="ChEBI" id="CHEBI:61560"/>
        <dbReference type="ChEBI" id="CHEBI:173112"/>
        <dbReference type="EC" id="2.7.7.7"/>
    </reaction>
</comment>
<evidence type="ECO:0000256" key="10">
    <source>
        <dbReference type="ARBA" id="ARBA00022932"/>
    </source>
</evidence>
<dbReference type="Pfam" id="PF14579">
    <property type="entry name" value="HHH_6"/>
    <property type="match status" value="1"/>
</dbReference>
<dbReference type="NCBIfam" id="NF004225">
    <property type="entry name" value="PRK05672.1"/>
    <property type="match status" value="1"/>
</dbReference>
<dbReference type="Pfam" id="PF17657">
    <property type="entry name" value="DNA_pol3_finger"/>
    <property type="match status" value="1"/>
</dbReference>
<dbReference type="InterPro" id="IPR004805">
    <property type="entry name" value="DnaE2/DnaE/PolC"/>
</dbReference>
<gene>
    <name evidence="16" type="primary">dnaE</name>
    <name evidence="13" type="synonym">dnaE2</name>
    <name evidence="16" type="ORF">FF098_004630</name>
</gene>
<dbReference type="Pfam" id="PF07733">
    <property type="entry name" value="DNA_pol3_alpha"/>
    <property type="match status" value="1"/>
</dbReference>
<accession>A0ABX0HGE8</accession>
<evidence type="ECO:0000256" key="9">
    <source>
        <dbReference type="ARBA" id="ARBA00022763"/>
    </source>
</evidence>
<proteinExistence type="inferred from homology"/>
<dbReference type="InterPro" id="IPR011708">
    <property type="entry name" value="DNA_pol3_alpha_NTPase_dom"/>
</dbReference>
<dbReference type="CDD" id="cd04485">
    <property type="entry name" value="DnaE_OBF"/>
    <property type="match status" value="1"/>
</dbReference>
<dbReference type="Proteomes" id="UP000818603">
    <property type="component" value="Unassembled WGS sequence"/>
</dbReference>
<reference evidence="16 17" key="1">
    <citation type="submission" date="2020-02" db="EMBL/GenBank/DDBJ databases">
        <title>Genome sequence of Parvularcula flava strain NH6-79.</title>
        <authorList>
            <person name="Abdul Karim M.H."/>
            <person name="Lam M.Q."/>
            <person name="Chen S.J."/>
            <person name="Yahya A."/>
            <person name="Shahir S."/>
            <person name="Shamsir M.S."/>
            <person name="Chong C.S."/>
        </authorList>
    </citation>
    <scope>NUCLEOTIDE SEQUENCE [LARGE SCALE GENOMIC DNA]</scope>
    <source>
        <strain evidence="16 17">NH6-79</strain>
    </source>
</reference>
<dbReference type="Pfam" id="PF02811">
    <property type="entry name" value="PHP"/>
    <property type="match status" value="1"/>
</dbReference>
<dbReference type="InterPro" id="IPR040982">
    <property type="entry name" value="DNA_pol3_finger"/>
</dbReference>
<evidence type="ECO:0000256" key="12">
    <source>
        <dbReference type="ARBA" id="ARBA00049244"/>
    </source>
</evidence>
<feature type="region of interest" description="Disordered" evidence="14">
    <location>
        <begin position="1035"/>
        <end position="1078"/>
    </location>
</feature>
<evidence type="ECO:0000256" key="3">
    <source>
        <dbReference type="ARBA" id="ARBA00012417"/>
    </source>
</evidence>
<dbReference type="EC" id="2.7.7.7" evidence="3 13"/>
<evidence type="ECO:0000256" key="14">
    <source>
        <dbReference type="SAM" id="MobiDB-lite"/>
    </source>
</evidence>
<evidence type="ECO:0000256" key="7">
    <source>
        <dbReference type="ARBA" id="ARBA00022695"/>
    </source>
</evidence>
<dbReference type="Gene3D" id="3.20.20.140">
    <property type="entry name" value="Metal-dependent hydrolases"/>
    <property type="match status" value="1"/>
</dbReference>
<keyword evidence="8 13" id="KW-0235">DNA replication</keyword>
<comment type="subcellular location">
    <subcellularLocation>
        <location evidence="1 13">Cytoplasm</location>
    </subcellularLocation>
</comment>
<dbReference type="GO" id="GO:0003887">
    <property type="term" value="F:DNA-directed DNA polymerase activity"/>
    <property type="evidence" value="ECO:0007669"/>
    <property type="project" value="UniProtKB-EC"/>
</dbReference>
<dbReference type="InterPro" id="IPR029460">
    <property type="entry name" value="DNAPol_HHH"/>
</dbReference>
<keyword evidence="9 13" id="KW-0227">DNA damage</keyword>
<keyword evidence="17" id="KW-1185">Reference proteome</keyword>
<comment type="function">
    <text evidence="13">DNA polymerase involved in damage-induced mutagenesis and translesion synthesis (TLS). It is not the major replicative DNA polymerase.</text>
</comment>
<dbReference type="InterPro" id="IPR004365">
    <property type="entry name" value="NA-bd_OB_tRNA"/>
</dbReference>
<feature type="domain" description="Polymerase/histidinol phosphatase N-terminal" evidence="15">
    <location>
        <begin position="12"/>
        <end position="78"/>
    </location>
</feature>
<keyword evidence="10 13" id="KW-0239">DNA-directed DNA polymerase</keyword>
<keyword evidence="7 13" id="KW-0548">Nucleotidyltransferase</keyword>
<keyword evidence="11 13" id="KW-0234">DNA repair</keyword>
<dbReference type="InterPro" id="IPR003141">
    <property type="entry name" value="Pol/His_phosphatase_N"/>
</dbReference>
<dbReference type="PANTHER" id="PTHR32294">
    <property type="entry name" value="DNA POLYMERASE III SUBUNIT ALPHA"/>
    <property type="match status" value="1"/>
</dbReference>
<evidence type="ECO:0000256" key="6">
    <source>
        <dbReference type="ARBA" id="ARBA00022679"/>
    </source>
</evidence>
<keyword evidence="5 13" id="KW-0963">Cytoplasm</keyword>
<dbReference type="InterPro" id="IPR023073">
    <property type="entry name" value="DnaE2"/>
</dbReference>
<evidence type="ECO:0000256" key="11">
    <source>
        <dbReference type="ARBA" id="ARBA00023204"/>
    </source>
</evidence>
<dbReference type="InterPro" id="IPR004013">
    <property type="entry name" value="PHP_dom"/>
</dbReference>
<dbReference type="Gene3D" id="1.10.150.870">
    <property type="match status" value="1"/>
</dbReference>
<evidence type="ECO:0000313" key="16">
    <source>
        <dbReference type="EMBL" id="NHK27185.1"/>
    </source>
</evidence>
<organism evidence="16 17">
    <name type="scientific">Aquisalinus luteolus</name>
    <dbReference type="NCBI Taxonomy" id="1566827"/>
    <lineage>
        <taxon>Bacteria</taxon>
        <taxon>Pseudomonadati</taxon>
        <taxon>Pseudomonadota</taxon>
        <taxon>Alphaproteobacteria</taxon>
        <taxon>Parvularculales</taxon>
        <taxon>Parvularculaceae</taxon>
        <taxon>Aquisalinus</taxon>
    </lineage>
</organism>
<evidence type="ECO:0000256" key="2">
    <source>
        <dbReference type="ARBA" id="ARBA00007391"/>
    </source>
</evidence>
<dbReference type="PANTHER" id="PTHR32294:SF4">
    <property type="entry name" value="ERROR-PRONE DNA POLYMERASE"/>
    <property type="match status" value="1"/>
</dbReference>
<comment type="caution">
    <text evidence="16">The sequence shown here is derived from an EMBL/GenBank/DDBJ whole genome shotgun (WGS) entry which is preliminary data.</text>
</comment>
<protein>
    <recommendedName>
        <fullName evidence="4 13">Error-prone DNA polymerase</fullName>
        <ecNumber evidence="3 13">2.7.7.7</ecNumber>
    </recommendedName>
</protein>
<dbReference type="EMBL" id="VCJR02000001">
    <property type="protein sequence ID" value="NHK27185.1"/>
    <property type="molecule type" value="Genomic_DNA"/>
</dbReference>
<evidence type="ECO:0000313" key="17">
    <source>
        <dbReference type="Proteomes" id="UP000818603"/>
    </source>
</evidence>
<dbReference type="NCBIfam" id="TIGR00594">
    <property type="entry name" value="polc"/>
    <property type="match status" value="1"/>
</dbReference>
<evidence type="ECO:0000256" key="8">
    <source>
        <dbReference type="ARBA" id="ARBA00022705"/>
    </source>
</evidence>
<evidence type="ECO:0000256" key="13">
    <source>
        <dbReference type="HAMAP-Rule" id="MF_01902"/>
    </source>
</evidence>
<evidence type="ECO:0000256" key="1">
    <source>
        <dbReference type="ARBA" id="ARBA00004496"/>
    </source>
</evidence>
<dbReference type="Pfam" id="PF01336">
    <property type="entry name" value="tRNA_anti-codon"/>
    <property type="match status" value="1"/>
</dbReference>
<dbReference type="SMART" id="SM00481">
    <property type="entry name" value="POLIIIAc"/>
    <property type="match status" value="1"/>
</dbReference>
<name>A0ABX0HGE8_9PROT</name>
<comment type="similarity">
    <text evidence="2 13">Belongs to the DNA polymerase type-C family. DnaE2 subfamily.</text>
</comment>
<evidence type="ECO:0000256" key="4">
    <source>
        <dbReference type="ARBA" id="ARBA00017273"/>
    </source>
</evidence>
<sequence>MGGGGSVPVSYAELGVISNFTFLTGASHAEELIERACELGLPAIAIADTNSFAGSVRAHAAALEAGIQFIVATRIVLAGGEQFIALPQDRAAYGRLCRLLTVGKRRAKKGHCTLHLHDLLEWAQGSVLIALEAGEDSLRQLIERFPDHLYLALSPAYDGNDPARFAERAALADTLSLPLVATGNVIMHRAARRAVADILTCLREKTSIDRLGRRALLNSERRLKSPFEMHRLFKAFPEALANTMRVAQSCRFSLAELKYEYPDEVTDGKPALKKLRELTDEGLHQRYPDGVPLEVQETVEREFSLIAQLDYAPYFLTVHDVVAFARTRGILCQGRGSAANSVICYALGITSVSPEIITMVFERFVSEARNEPPDIDVDFEHERREEVIQHIYDKYGRHRAGICATVIHFRSKAAIREVGKAMGLSADALMAISSQIWGWSDAAPAEDRLRAAGLNPHDRRLRLTLSLIREIIGFPRHLSQHVGGFVITRDRLDELVPVENAAMDDRTMIEWDKDDIDVLGLLKVDVLALGMLTCIRKAFDLLEDWRGVRYSLASLPQEDPAVYAQISQGDTTGLFQVESRAQMSFLPRMRPNCFYDLIIEVAIIRPGPIQGDMVHPYLRRRRGEEEIVYPSPELEEVLKRTLGVPLFQEQAMRIAVVVAGFTAGEADALRRALGAFRKIGNVSDFQDRFIAGAISRGYEPEFAEKCFKQLEGFSGYGFPESHAASFALLVYASAWLRHHHPEVYCAAILNSQPMGFYAPAQLVADAQRHGVEVRPVDINASSWDCALEPDGKGGLAVRLGFRQIKGFKEDDALWLVAARGNGYRDVAALWRRAGLLHPAIEKLAMADAFASIGMNRREALWHAKAVDTGTPMPLLGDPPDEDRQASGLPLMSLAEEVFEDFVSVRLSLKDHPVRLVRDKAGGNLTHARNLRDVPQNSRATILGAVITRQRPATASGVIFVTLEDETGSANIIVWPKTFERYRREVMQGRLLRITGKVQKEGLVVHVIADRIEDRSDLFDNLGQSGQSHIDMTWSSADEAKRQIPDSRQSSRHQEKPDPAPATHPRIQARRLFASRDFK</sequence>